<dbReference type="GO" id="GO:0004619">
    <property type="term" value="F:phosphoglycerate mutase activity"/>
    <property type="evidence" value="ECO:0007669"/>
    <property type="project" value="UniProtKB-EC"/>
</dbReference>
<proteinExistence type="inferred from homology"/>
<evidence type="ECO:0000256" key="5">
    <source>
        <dbReference type="ARBA" id="ARBA00023152"/>
    </source>
</evidence>
<dbReference type="InterPro" id="IPR017850">
    <property type="entry name" value="Alkaline_phosphatase_core_sf"/>
</dbReference>
<evidence type="ECO:0000256" key="6">
    <source>
        <dbReference type="ARBA" id="ARBA00023235"/>
    </source>
</evidence>
<dbReference type="Gene3D" id="3.40.720.10">
    <property type="entry name" value="Alkaline Phosphatase, subunit A"/>
    <property type="match status" value="1"/>
</dbReference>
<sequence>MKYAIVIPDGAADRPLAELDGRTPLQAADKPTIDSLAATGRVGRVSNVPQGYPPGSDVAILSLFGYDVTECYTGRAPLEAAAQGLTVADDEWVFRCNLVTLAGGTMVDYCSGHISTDEARPIIESLSAQLAGHGVRFHVGVGYRHLMICTGQFDLELTPPHDITGKPFAPHLPKGLGGEQLVTLMQASQAVLADHPVTAARQAAGKHTATSIWLWGYGKMPTLQPFAERFGVSAAVITAVDLVRGIATLTGMDRIEVAGATGYIDTDYAGKGAAAVAALDDHDLIIVHVEAPDECGHNGLAAEKTDAIGQIDRHVVAPLLKRLQGEPGGWRMAILPDHPTPCGIKTHTADPVPLVLAGSDVGTDALTTFDEAAAAASDLAIGPGELMGMLLKTR</sequence>
<dbReference type="PANTHER" id="PTHR31209">
    <property type="entry name" value="COFACTOR-INDEPENDENT PHOSPHOGLYCERATE MUTASE"/>
    <property type="match status" value="1"/>
</dbReference>
<protein>
    <recommendedName>
        <fullName evidence="7">Metalloenzyme domain-containing protein</fullName>
    </recommendedName>
</protein>
<keyword evidence="6" id="KW-0413">Isomerase</keyword>
<name>A0A0F9TNU3_9ZZZZ</name>
<dbReference type="PANTHER" id="PTHR31209:SF4">
    <property type="entry name" value="2,3-BISPHOSPHOGLYCERATE-INDEPENDENT PHOSPHOGLYCERATE MUTASE"/>
    <property type="match status" value="1"/>
</dbReference>
<evidence type="ECO:0000256" key="4">
    <source>
        <dbReference type="ARBA" id="ARBA00005524"/>
    </source>
</evidence>
<dbReference type="GO" id="GO:0046872">
    <property type="term" value="F:metal ion binding"/>
    <property type="evidence" value="ECO:0007669"/>
    <property type="project" value="InterPro"/>
</dbReference>
<evidence type="ECO:0000259" key="7">
    <source>
        <dbReference type="Pfam" id="PF01676"/>
    </source>
</evidence>
<dbReference type="NCBIfam" id="TIGR02535">
    <property type="entry name" value="hyp_Hser_kinase"/>
    <property type="match status" value="1"/>
</dbReference>
<comment type="pathway">
    <text evidence="3">Carbohydrate degradation.</text>
</comment>
<keyword evidence="5" id="KW-0324">Glycolysis</keyword>
<comment type="catalytic activity">
    <reaction evidence="1">
        <text>(2R)-2-phosphoglycerate = (2R)-3-phosphoglycerate</text>
        <dbReference type="Rhea" id="RHEA:15901"/>
        <dbReference type="ChEBI" id="CHEBI:58272"/>
        <dbReference type="ChEBI" id="CHEBI:58289"/>
        <dbReference type="EC" id="5.4.2.12"/>
    </reaction>
</comment>
<dbReference type="Pfam" id="PF01676">
    <property type="entry name" value="Metalloenzyme"/>
    <property type="match status" value="1"/>
</dbReference>
<dbReference type="CDD" id="cd16011">
    <property type="entry name" value="iPGM_like"/>
    <property type="match status" value="1"/>
</dbReference>
<comment type="function">
    <text evidence="2">Catalyzes the interconversion of 2-phosphoglycerate and 3-phosphoglycerate.</text>
</comment>
<organism evidence="8">
    <name type="scientific">marine sediment metagenome</name>
    <dbReference type="NCBI Taxonomy" id="412755"/>
    <lineage>
        <taxon>unclassified sequences</taxon>
        <taxon>metagenomes</taxon>
        <taxon>ecological metagenomes</taxon>
    </lineage>
</organism>
<dbReference type="InterPro" id="IPR004456">
    <property type="entry name" value="Pglycerate_mutase_ApgM"/>
</dbReference>
<evidence type="ECO:0000256" key="1">
    <source>
        <dbReference type="ARBA" id="ARBA00000370"/>
    </source>
</evidence>
<dbReference type="Gene3D" id="3.30.70.2130">
    <property type="entry name" value="Metalloenzyme domain"/>
    <property type="match status" value="1"/>
</dbReference>
<comment type="caution">
    <text evidence="8">The sequence shown here is derived from an EMBL/GenBank/DDBJ whole genome shotgun (WGS) entry which is preliminary data.</text>
</comment>
<dbReference type="NCBIfam" id="TIGR00306">
    <property type="entry name" value="apgM"/>
    <property type="match status" value="1"/>
</dbReference>
<dbReference type="Pfam" id="PF10143">
    <property type="entry name" value="PhosphMutase"/>
    <property type="match status" value="1"/>
</dbReference>
<evidence type="ECO:0000256" key="3">
    <source>
        <dbReference type="ARBA" id="ARBA00004921"/>
    </source>
</evidence>
<accession>A0A0F9TNU3</accession>
<dbReference type="SUPFAM" id="SSF53649">
    <property type="entry name" value="Alkaline phosphatase-like"/>
    <property type="match status" value="1"/>
</dbReference>
<dbReference type="AlphaFoldDB" id="A0A0F9TNU3"/>
<comment type="similarity">
    <text evidence="4">Belongs to the BPG-independent phosphoglycerate mutase family. A-PGAM subfamily.</text>
</comment>
<dbReference type="InterPro" id="IPR042253">
    <property type="entry name" value="Pglycerate_mutase_ApgM_sf"/>
</dbReference>
<evidence type="ECO:0000313" key="8">
    <source>
        <dbReference type="EMBL" id="KKN76602.1"/>
    </source>
</evidence>
<dbReference type="InterPro" id="IPR006124">
    <property type="entry name" value="Metalloenzyme"/>
</dbReference>
<dbReference type="GO" id="GO:0006096">
    <property type="term" value="P:glycolytic process"/>
    <property type="evidence" value="ECO:0007669"/>
    <property type="project" value="UniProtKB-KW"/>
</dbReference>
<dbReference type="InterPro" id="IPR023665">
    <property type="entry name" value="ApgAM_prokaryotes"/>
</dbReference>
<dbReference type="PIRSF" id="PIRSF006392">
    <property type="entry name" value="IPGAM_arch"/>
    <property type="match status" value="1"/>
</dbReference>
<evidence type="ECO:0000256" key="2">
    <source>
        <dbReference type="ARBA" id="ARBA00002315"/>
    </source>
</evidence>
<reference evidence="8" key="1">
    <citation type="journal article" date="2015" name="Nature">
        <title>Complex archaea that bridge the gap between prokaryotes and eukaryotes.</title>
        <authorList>
            <person name="Spang A."/>
            <person name="Saw J.H."/>
            <person name="Jorgensen S.L."/>
            <person name="Zaremba-Niedzwiedzka K."/>
            <person name="Martijn J."/>
            <person name="Lind A.E."/>
            <person name="van Eijk R."/>
            <person name="Schleper C."/>
            <person name="Guy L."/>
            <person name="Ettema T.J."/>
        </authorList>
    </citation>
    <scope>NUCLEOTIDE SEQUENCE</scope>
</reference>
<dbReference type="NCBIfam" id="NF003242">
    <property type="entry name" value="PRK04200.1"/>
    <property type="match status" value="1"/>
</dbReference>
<feature type="domain" description="Metalloenzyme" evidence="7">
    <location>
        <begin position="1"/>
        <end position="374"/>
    </location>
</feature>
<gene>
    <name evidence="8" type="ORF">LCGC14_0368940</name>
</gene>
<dbReference type="EMBL" id="LAZR01000293">
    <property type="protein sequence ID" value="KKN76602.1"/>
    <property type="molecule type" value="Genomic_DNA"/>
</dbReference>